<keyword evidence="10" id="KW-1185">Reference proteome</keyword>
<keyword evidence="5 6" id="KW-0408">Iron</keyword>
<name>A0ABU8QKY9_9RHOB</name>
<feature type="domain" description="Cytochrome c" evidence="8">
    <location>
        <begin position="22"/>
        <end position="121"/>
    </location>
</feature>
<reference evidence="9 10" key="1">
    <citation type="submission" date="2024-03" db="EMBL/GenBank/DDBJ databases">
        <title>Cognatishimia coralii sp. nov., a marine bacterium isolated from coral surrounding seawater.</title>
        <authorList>
            <person name="Liu X."/>
            <person name="Liu S."/>
            <person name="Sun H."/>
            <person name="Zhang Y."/>
        </authorList>
    </citation>
    <scope>NUCLEOTIDE SEQUENCE [LARGE SCALE GENOMIC DNA]</scope>
    <source>
        <strain evidence="9 10">D5M38</strain>
    </source>
</reference>
<evidence type="ECO:0000259" key="8">
    <source>
        <dbReference type="PROSITE" id="PS51007"/>
    </source>
</evidence>
<evidence type="ECO:0000256" key="6">
    <source>
        <dbReference type="PROSITE-ProRule" id="PRU00433"/>
    </source>
</evidence>
<evidence type="ECO:0000256" key="5">
    <source>
        <dbReference type="ARBA" id="ARBA00023004"/>
    </source>
</evidence>
<dbReference type="InterPro" id="IPR002327">
    <property type="entry name" value="Cyt_c_1A/1B"/>
</dbReference>
<keyword evidence="7" id="KW-0732">Signal</keyword>
<keyword evidence="1" id="KW-0813">Transport</keyword>
<dbReference type="PROSITE" id="PS51007">
    <property type="entry name" value="CYTC"/>
    <property type="match status" value="1"/>
</dbReference>
<keyword evidence="3 6" id="KW-0479">Metal-binding</keyword>
<dbReference type="SUPFAM" id="SSF46626">
    <property type="entry name" value="Cytochrome c"/>
    <property type="match status" value="1"/>
</dbReference>
<comment type="caution">
    <text evidence="9">The sequence shown here is derived from an EMBL/GenBank/DDBJ whole genome shotgun (WGS) entry which is preliminary data.</text>
</comment>
<dbReference type="InterPro" id="IPR009056">
    <property type="entry name" value="Cyt_c-like_dom"/>
</dbReference>
<dbReference type="Pfam" id="PF00034">
    <property type="entry name" value="Cytochrom_C"/>
    <property type="match status" value="1"/>
</dbReference>
<evidence type="ECO:0000313" key="9">
    <source>
        <dbReference type="EMBL" id="MEJ5220102.1"/>
    </source>
</evidence>
<feature type="signal peptide" evidence="7">
    <location>
        <begin position="1"/>
        <end position="20"/>
    </location>
</feature>
<evidence type="ECO:0000256" key="4">
    <source>
        <dbReference type="ARBA" id="ARBA00022982"/>
    </source>
</evidence>
<dbReference type="Proteomes" id="UP001368270">
    <property type="component" value="Unassembled WGS sequence"/>
</dbReference>
<keyword evidence="4" id="KW-0249">Electron transport</keyword>
<organism evidence="9 10">
    <name type="scientific">Cognatishimia coralii</name>
    <dbReference type="NCBI Taxonomy" id="3083254"/>
    <lineage>
        <taxon>Bacteria</taxon>
        <taxon>Pseudomonadati</taxon>
        <taxon>Pseudomonadota</taxon>
        <taxon>Alphaproteobacteria</taxon>
        <taxon>Rhodobacterales</taxon>
        <taxon>Paracoccaceae</taxon>
        <taxon>Cognatishimia</taxon>
    </lineage>
</organism>
<keyword evidence="2 6" id="KW-0349">Heme</keyword>
<proteinExistence type="predicted"/>
<dbReference type="PANTHER" id="PTHR11961">
    <property type="entry name" value="CYTOCHROME C"/>
    <property type="match status" value="1"/>
</dbReference>
<evidence type="ECO:0000256" key="2">
    <source>
        <dbReference type="ARBA" id="ARBA00022617"/>
    </source>
</evidence>
<protein>
    <submittedName>
        <fullName evidence="9">Cytochrome c family protein</fullName>
    </submittedName>
</protein>
<sequence length="124" mass="13298">MKKIALMAAALAALSTAAMAEGDIKAGKKVFKKCKACHSLKPADNKVGPTLYNIIDAASGANPDFRYSKAMAEAGLTWDVETLSAFLTKPKDVVPRTSMAFSGLKKPEQVDDLIAYLQSEMETE</sequence>
<evidence type="ECO:0000256" key="7">
    <source>
        <dbReference type="SAM" id="SignalP"/>
    </source>
</evidence>
<evidence type="ECO:0000256" key="1">
    <source>
        <dbReference type="ARBA" id="ARBA00022448"/>
    </source>
</evidence>
<dbReference type="RefSeq" id="WP_339404735.1">
    <property type="nucleotide sequence ID" value="NZ_JBBGAZ010000017.1"/>
</dbReference>
<dbReference type="PRINTS" id="PR00604">
    <property type="entry name" value="CYTCHRMECIAB"/>
</dbReference>
<evidence type="ECO:0000256" key="3">
    <source>
        <dbReference type="ARBA" id="ARBA00022723"/>
    </source>
</evidence>
<accession>A0ABU8QKY9</accession>
<dbReference type="Gene3D" id="1.10.760.10">
    <property type="entry name" value="Cytochrome c-like domain"/>
    <property type="match status" value="1"/>
</dbReference>
<feature type="chain" id="PRO_5047535586" evidence="7">
    <location>
        <begin position="21"/>
        <end position="124"/>
    </location>
</feature>
<dbReference type="InterPro" id="IPR036909">
    <property type="entry name" value="Cyt_c-like_dom_sf"/>
</dbReference>
<dbReference type="EMBL" id="JBBGAZ010000017">
    <property type="protein sequence ID" value="MEJ5220102.1"/>
    <property type="molecule type" value="Genomic_DNA"/>
</dbReference>
<evidence type="ECO:0000313" key="10">
    <source>
        <dbReference type="Proteomes" id="UP001368270"/>
    </source>
</evidence>
<gene>
    <name evidence="9" type="ORF">WG622_17745</name>
</gene>